<dbReference type="GO" id="GO:0000976">
    <property type="term" value="F:transcription cis-regulatory region binding"/>
    <property type="evidence" value="ECO:0007669"/>
    <property type="project" value="TreeGrafter"/>
</dbReference>
<dbReference type="InterPro" id="IPR009057">
    <property type="entry name" value="Homeodomain-like_sf"/>
</dbReference>
<feature type="DNA-binding region" description="H-T-H motif" evidence="2">
    <location>
        <begin position="44"/>
        <end position="63"/>
    </location>
</feature>
<evidence type="ECO:0000259" key="3">
    <source>
        <dbReference type="PROSITE" id="PS50977"/>
    </source>
</evidence>
<dbReference type="PANTHER" id="PTHR30055:SF153">
    <property type="entry name" value="HTH-TYPE TRANSCRIPTIONAL REPRESSOR RV3405C"/>
    <property type="match status" value="1"/>
</dbReference>
<name>A0A1G8JP68_9NOCA</name>
<evidence type="ECO:0000256" key="1">
    <source>
        <dbReference type="ARBA" id="ARBA00023125"/>
    </source>
</evidence>
<dbReference type="EMBL" id="FNDN01000006">
    <property type="protein sequence ID" value="SDI32962.1"/>
    <property type="molecule type" value="Genomic_DNA"/>
</dbReference>
<dbReference type="AlphaFoldDB" id="A0A1G8JP68"/>
<reference evidence="4 5" key="1">
    <citation type="submission" date="2016-10" db="EMBL/GenBank/DDBJ databases">
        <authorList>
            <person name="de Groot N.N."/>
        </authorList>
    </citation>
    <scope>NUCLEOTIDE SEQUENCE [LARGE SCALE GENOMIC DNA]</scope>
    <source>
        <strain evidence="4 5">DSM 44892</strain>
    </source>
</reference>
<organism evidence="4 5">
    <name type="scientific">Rhodococcus triatomae</name>
    <dbReference type="NCBI Taxonomy" id="300028"/>
    <lineage>
        <taxon>Bacteria</taxon>
        <taxon>Bacillati</taxon>
        <taxon>Actinomycetota</taxon>
        <taxon>Actinomycetes</taxon>
        <taxon>Mycobacteriales</taxon>
        <taxon>Nocardiaceae</taxon>
        <taxon>Rhodococcus</taxon>
    </lineage>
</organism>
<dbReference type="PRINTS" id="PR00455">
    <property type="entry name" value="HTHTETR"/>
</dbReference>
<dbReference type="InterPro" id="IPR001647">
    <property type="entry name" value="HTH_TetR"/>
</dbReference>
<dbReference type="RefSeq" id="WP_246442036.1">
    <property type="nucleotide sequence ID" value="NZ_CP048813.1"/>
</dbReference>
<keyword evidence="1 2" id="KW-0238">DNA-binding</keyword>
<sequence length="212" mass="22879">MNGLAVPTEGSTVESLAAMFEPEDARILAAALEQFALTGVRRTSTDDIARRAGVNRATLYRRLGTKDQIVGGAMVFEATRVLAEIDRQLHALPDGVAAEDFIVRFFVITQATLHTNPLLVQLLEVDRDETLFALTGKAGGILTAASSYLADRIREIRARAGLPSDDRVEAVAAAISRLSQSLLLTPDGPPRVDTERAREDFARAVLVPMILG</sequence>
<dbReference type="SUPFAM" id="SSF46689">
    <property type="entry name" value="Homeodomain-like"/>
    <property type="match status" value="1"/>
</dbReference>
<evidence type="ECO:0000256" key="2">
    <source>
        <dbReference type="PROSITE-ProRule" id="PRU00335"/>
    </source>
</evidence>
<dbReference type="Proteomes" id="UP000183263">
    <property type="component" value="Unassembled WGS sequence"/>
</dbReference>
<dbReference type="Gene3D" id="1.10.357.10">
    <property type="entry name" value="Tetracycline Repressor, domain 2"/>
    <property type="match status" value="1"/>
</dbReference>
<evidence type="ECO:0000313" key="4">
    <source>
        <dbReference type="EMBL" id="SDI32962.1"/>
    </source>
</evidence>
<proteinExistence type="predicted"/>
<dbReference type="Pfam" id="PF00440">
    <property type="entry name" value="TetR_N"/>
    <property type="match status" value="1"/>
</dbReference>
<dbReference type="PROSITE" id="PS50977">
    <property type="entry name" value="HTH_TETR_2"/>
    <property type="match status" value="1"/>
</dbReference>
<protein>
    <submittedName>
        <fullName evidence="4">DNA-binding transcriptional regulator, AcrR family</fullName>
    </submittedName>
</protein>
<keyword evidence="5" id="KW-1185">Reference proteome</keyword>
<dbReference type="InterPro" id="IPR050109">
    <property type="entry name" value="HTH-type_TetR-like_transc_reg"/>
</dbReference>
<gene>
    <name evidence="4" type="ORF">SAMN05444695_106246</name>
</gene>
<dbReference type="GO" id="GO:0003700">
    <property type="term" value="F:DNA-binding transcription factor activity"/>
    <property type="evidence" value="ECO:0007669"/>
    <property type="project" value="TreeGrafter"/>
</dbReference>
<dbReference type="PANTHER" id="PTHR30055">
    <property type="entry name" value="HTH-TYPE TRANSCRIPTIONAL REGULATOR RUTR"/>
    <property type="match status" value="1"/>
</dbReference>
<feature type="domain" description="HTH tetR-type" evidence="3">
    <location>
        <begin position="21"/>
        <end position="81"/>
    </location>
</feature>
<accession>A0A1G8JP68</accession>
<evidence type="ECO:0000313" key="5">
    <source>
        <dbReference type="Proteomes" id="UP000183263"/>
    </source>
</evidence>